<comment type="caution">
    <text evidence="1">The sequence shown here is derived from an EMBL/GenBank/DDBJ whole genome shotgun (WGS) entry which is preliminary data.</text>
</comment>
<accession>A0ABD6XHF6</accession>
<protein>
    <submittedName>
        <fullName evidence="1">Uncharacterized protein</fullName>
    </submittedName>
</protein>
<organism evidence="1 2">
    <name type="scientific">Ligilactobacillus salivarius</name>
    <dbReference type="NCBI Taxonomy" id="1624"/>
    <lineage>
        <taxon>Bacteria</taxon>
        <taxon>Bacillati</taxon>
        <taxon>Bacillota</taxon>
        <taxon>Bacilli</taxon>
        <taxon>Lactobacillales</taxon>
        <taxon>Lactobacillaceae</taxon>
        <taxon>Ligilactobacillus</taxon>
    </lineage>
</organism>
<dbReference type="Proteomes" id="UP000244552">
    <property type="component" value="Unassembled WGS sequence"/>
</dbReference>
<evidence type="ECO:0000313" key="2">
    <source>
        <dbReference type="Proteomes" id="UP000244552"/>
    </source>
</evidence>
<reference evidence="1 2" key="1">
    <citation type="journal article" date="2018" name="Genome Announc.">
        <title>Fifty-Six Draft Genome Sequences of 10 Lactobacillus Species from 22 Commercial Dietary Supplements.</title>
        <authorList>
            <person name="Gangiredla J."/>
            <person name="Barnaba T.J."/>
            <person name="Mammel M.K."/>
            <person name="Lacher D.W."/>
            <person name="Elkins C.A."/>
            <person name="Lampel K.A."/>
            <person name="Whitehouse C.A."/>
            <person name="Tartera C."/>
        </authorList>
    </citation>
    <scope>NUCLEOTIDE SEQUENCE [LARGE SCALE GENOMIC DNA]</scope>
    <source>
        <strain evidence="1 2">DS11_12</strain>
    </source>
</reference>
<name>A0ABD6XHF6_9LACO</name>
<proteinExistence type="predicted"/>
<evidence type="ECO:0000313" key="1">
    <source>
        <dbReference type="EMBL" id="PTR95033.1"/>
    </source>
</evidence>
<gene>
    <name evidence="1" type="ORF">DBP89_07195</name>
</gene>
<dbReference type="EMBL" id="QAGV01000008">
    <property type="protein sequence ID" value="PTR95033.1"/>
    <property type="molecule type" value="Genomic_DNA"/>
</dbReference>
<dbReference type="AlphaFoldDB" id="A0ABD6XHF6"/>
<sequence>MVAVDVALVMGAFFVYNKKYRLIFSKEESLYYARDRLHKLKSSIIDVNEVIYNLVYLDKGKR</sequence>